<dbReference type="GO" id="GO:0006270">
    <property type="term" value="P:DNA replication initiation"/>
    <property type="evidence" value="ECO:0007669"/>
    <property type="project" value="TreeGrafter"/>
</dbReference>
<protein>
    <recommendedName>
        <fullName evidence="4">AAA+ ATPase domain-containing protein</fullName>
    </recommendedName>
</protein>
<dbReference type="EMBL" id="JH767145">
    <property type="protein sequence ID" value="EQC37215.1"/>
    <property type="molecule type" value="Genomic_DNA"/>
</dbReference>
<dbReference type="GO" id="GO:0005634">
    <property type="term" value="C:nucleus"/>
    <property type="evidence" value="ECO:0007669"/>
    <property type="project" value="TreeGrafter"/>
</dbReference>
<dbReference type="PANTHER" id="PTHR10763">
    <property type="entry name" value="CELL DIVISION CONTROL PROTEIN 6-RELATED"/>
    <property type="match status" value="1"/>
</dbReference>
<feature type="region of interest" description="Disordered" evidence="3">
    <location>
        <begin position="918"/>
        <end position="973"/>
    </location>
</feature>
<dbReference type="STRING" id="1156394.T0QT75"/>
<feature type="compositionally biased region" description="Polar residues" evidence="3">
    <location>
        <begin position="667"/>
        <end position="676"/>
    </location>
</feature>
<dbReference type="Pfam" id="PF13401">
    <property type="entry name" value="AAA_22"/>
    <property type="match status" value="1"/>
</dbReference>
<dbReference type="InterPro" id="IPR049945">
    <property type="entry name" value="AAA_22"/>
</dbReference>
<dbReference type="GO" id="GO:0003688">
    <property type="term" value="F:DNA replication origin binding"/>
    <property type="evidence" value="ECO:0007669"/>
    <property type="project" value="TreeGrafter"/>
</dbReference>
<feature type="region of interest" description="Disordered" evidence="3">
    <location>
        <begin position="992"/>
        <end position="1058"/>
    </location>
</feature>
<dbReference type="GO" id="GO:0033314">
    <property type="term" value="P:mitotic DNA replication checkpoint signaling"/>
    <property type="evidence" value="ECO:0007669"/>
    <property type="project" value="TreeGrafter"/>
</dbReference>
<feature type="region of interest" description="Disordered" evidence="3">
    <location>
        <begin position="526"/>
        <end position="568"/>
    </location>
</feature>
<feature type="region of interest" description="Disordered" evidence="3">
    <location>
        <begin position="321"/>
        <end position="360"/>
    </location>
</feature>
<sequence>MATTDWRLTPQNVVTTDGACDGVKWPALVFASYQAANEWLIDIEHLRRLKPATDVEDRVVFYFGRTSLAPNDTTQVALLPAKTLDASPWSADDNLSDDPMYTHAMAVARQFAAAPTKLKACEIVFNSSLDNGVVPESHGLVSPGVHIADDEREWSQLFESIWDILEADGWSLITISGDLIYAMPGVAFNNFMPGVTVYTSKKEAFKKALDEYTAAEPSASTESLWSVIWDYMETHKQWKSFKMRNNDVMYHVPGISVMDLVQNVNFFMNKKDAVLKFTSERKSLVKKRKSPDGVEDVPLAAPSPPVVVAAEASVVAPKPTTTSALQPVARTKKTKKRALNETSDKENSDVNSRSSTSHRRRFGDAEFPFARLYSVLKEFGWTYVASTFGYKYVVPGRDAKGVEGVDHFPTEEAVIEFLQNKGLLHAIQAHLRGGPMPTLDFNAPTGVQPPTAKPAATKPAVTKPVEPKPKTVKPTKQRLSFSGVENTPVAAPDAKKKAKAVVISAEDDDTSPIKTTVTKKAVGNTAKLKKPKAVEGEAAKPKKVADTAKPKKTTEADTAKPKKTASRKLTISTKAAAKAKEVCAVSPPRRATGFKCSFGLVYRVLQSRGYTHKTGPMGYSYFAPGKTEANGELNVDYWHNEVDLELFLKRTGEWARISRILERSYNGYSTTESSPEGTAAASEAGTPAPTSPVPRFNMPLTDAAAASGLFSPDRCNDADDEDMAVESSPEAKAVKPVLLRQKPQPKVNAKKAVPVKSSVTIPPFEMKFGRLFSLLQKRGWRYKNGLLGYEYAEYKDRKELRSFHSEDDLIAYLKATKQYPDLEKELQKEHRRRYIYESSTEGGSASEALVLPSTSEDETADATYSFANIWPVLKARGWTERKPNTMEDTAYTYCNPRGKVYNKSGVVTYAKLVKVLDDAKEDDESENSDSDSSSDDDDSEPSEASDPSDDDDDGKPTQDDETETETEVVIHKTPSTKAIVFDTQTPVLLDVASSSEEEKTPTTTSTPTLTWQPPADEATQVLTSPVSSPAKSAASSPAKSAASSPAKSVGSPEKGPSLVEQEVSRVLENLSLAHRPDAMPHRAKQQKMLHDFVRRCVHQKQRGSAYVSGTPGTGKTALLRIMQEQITKEWSSAHQATPLSVLNLNAMALSDSNGVFTTIARKMTKRSFTSTADAIAALEIAFQSTTETTLLILDEIDVLLNGKGESDLYRLFEWAHRPSSSLIFIGIANSIDLTNKYIPYLRTRLCIPVVVMFRPYDYDAIHSILEARIVRDSLLPKALFEPVALSFLARKIAQLNGDIRTAFDICRRVLNQKAEKESTGKSFAVSLMEMSATLKLVVDFQGSKVLQTLPRNTQFIVYATTKMHPRVANVYSIHETYDKFCELSRLAGTSAASIMTLREFYTQLDTLSSQNLLTLNVKKESFRLFMTKEENEKSLGVDPYFKALLRTSSSMSP</sequence>
<dbReference type="SMART" id="SM00382">
    <property type="entry name" value="AAA"/>
    <property type="match status" value="1"/>
</dbReference>
<evidence type="ECO:0000256" key="1">
    <source>
        <dbReference type="ARBA" id="ARBA00006184"/>
    </source>
</evidence>
<organism evidence="5 6">
    <name type="scientific">Saprolegnia diclina (strain VS20)</name>
    <dbReference type="NCBI Taxonomy" id="1156394"/>
    <lineage>
        <taxon>Eukaryota</taxon>
        <taxon>Sar</taxon>
        <taxon>Stramenopiles</taxon>
        <taxon>Oomycota</taxon>
        <taxon>Saprolegniomycetes</taxon>
        <taxon>Saprolegniales</taxon>
        <taxon>Saprolegniaceae</taxon>
        <taxon>Saprolegnia</taxon>
    </lineage>
</organism>
<evidence type="ECO:0000256" key="2">
    <source>
        <dbReference type="ARBA" id="ARBA00022705"/>
    </source>
</evidence>
<dbReference type="SUPFAM" id="SSF52540">
    <property type="entry name" value="P-loop containing nucleoside triphosphate hydrolases"/>
    <property type="match status" value="1"/>
</dbReference>
<dbReference type="VEuPathDB" id="FungiDB:SDRG_05441"/>
<feature type="compositionally biased region" description="Basic and acidic residues" evidence="3">
    <location>
        <begin position="532"/>
        <end position="560"/>
    </location>
</feature>
<comment type="similarity">
    <text evidence="1">Belongs to the CDC6/cdc18 family.</text>
</comment>
<evidence type="ECO:0000256" key="3">
    <source>
        <dbReference type="SAM" id="MobiDB-lite"/>
    </source>
</evidence>
<feature type="region of interest" description="Disordered" evidence="3">
    <location>
        <begin position="709"/>
        <end position="732"/>
    </location>
</feature>
<dbReference type="InterPro" id="IPR003593">
    <property type="entry name" value="AAA+_ATPase"/>
</dbReference>
<reference evidence="5 6" key="1">
    <citation type="submission" date="2012-04" db="EMBL/GenBank/DDBJ databases">
        <title>The Genome Sequence of Saprolegnia declina VS20.</title>
        <authorList>
            <consortium name="The Broad Institute Genome Sequencing Platform"/>
            <person name="Russ C."/>
            <person name="Nusbaum C."/>
            <person name="Tyler B."/>
            <person name="van West P."/>
            <person name="Dieguez-Uribeondo J."/>
            <person name="de Bruijn I."/>
            <person name="Tripathy S."/>
            <person name="Jiang R."/>
            <person name="Young S.K."/>
            <person name="Zeng Q."/>
            <person name="Gargeya S."/>
            <person name="Fitzgerald M."/>
            <person name="Haas B."/>
            <person name="Abouelleil A."/>
            <person name="Alvarado L."/>
            <person name="Arachchi H.M."/>
            <person name="Berlin A."/>
            <person name="Chapman S.B."/>
            <person name="Goldberg J."/>
            <person name="Griggs A."/>
            <person name="Gujja S."/>
            <person name="Hansen M."/>
            <person name="Howarth C."/>
            <person name="Imamovic A."/>
            <person name="Larimer J."/>
            <person name="McCowen C."/>
            <person name="Montmayeur A."/>
            <person name="Murphy C."/>
            <person name="Neiman D."/>
            <person name="Pearson M."/>
            <person name="Priest M."/>
            <person name="Roberts A."/>
            <person name="Saif S."/>
            <person name="Shea T."/>
            <person name="Sisk P."/>
            <person name="Sykes S."/>
            <person name="Wortman J."/>
            <person name="Nusbaum C."/>
            <person name="Birren B."/>
        </authorList>
    </citation>
    <scope>NUCLEOTIDE SEQUENCE [LARGE SCALE GENOMIC DNA]</scope>
    <source>
        <strain evidence="5 6">VS20</strain>
    </source>
</reference>
<dbReference type="Proteomes" id="UP000030762">
    <property type="component" value="Unassembled WGS sequence"/>
</dbReference>
<keyword evidence="6" id="KW-1185">Reference proteome</keyword>
<feature type="compositionally biased region" description="Low complexity" evidence="3">
    <location>
        <begin position="449"/>
        <end position="464"/>
    </location>
</feature>
<proteinExistence type="inferred from homology"/>
<keyword evidence="2" id="KW-0235">DNA replication</keyword>
<accession>T0QT75</accession>
<feature type="region of interest" description="Disordered" evidence="3">
    <location>
        <begin position="667"/>
        <end position="697"/>
    </location>
</feature>
<dbReference type="RefSeq" id="XP_008609377.1">
    <property type="nucleotide sequence ID" value="XM_008611155.1"/>
</dbReference>
<name>T0QT75_SAPDV</name>
<evidence type="ECO:0000259" key="4">
    <source>
        <dbReference type="SMART" id="SM00382"/>
    </source>
</evidence>
<feature type="compositionally biased region" description="Low complexity" evidence="3">
    <location>
        <begin position="1024"/>
        <end position="1052"/>
    </location>
</feature>
<dbReference type="InterPro" id="IPR050311">
    <property type="entry name" value="ORC1/CDC6"/>
</dbReference>
<feature type="domain" description="AAA+ ATPase" evidence="4">
    <location>
        <begin position="1101"/>
        <end position="1251"/>
    </location>
</feature>
<gene>
    <name evidence="5" type="ORF">SDRG_05441</name>
</gene>
<dbReference type="PANTHER" id="PTHR10763:SF26">
    <property type="entry name" value="CELL DIVISION CONTROL PROTEIN 6 HOMOLOG"/>
    <property type="match status" value="1"/>
</dbReference>
<feature type="compositionally biased region" description="Basic and acidic residues" evidence="3">
    <location>
        <begin position="338"/>
        <end position="348"/>
    </location>
</feature>
<dbReference type="eggNOG" id="KOG2227">
    <property type="taxonomic scope" value="Eukaryota"/>
</dbReference>
<feature type="compositionally biased region" description="Low complexity" evidence="3">
    <location>
        <begin position="1001"/>
        <end position="1014"/>
    </location>
</feature>
<dbReference type="InParanoid" id="T0QT75"/>
<dbReference type="GeneID" id="19946168"/>
<feature type="compositionally biased region" description="Acidic residues" evidence="3">
    <location>
        <begin position="919"/>
        <end position="966"/>
    </location>
</feature>
<dbReference type="Gene3D" id="3.40.50.300">
    <property type="entry name" value="P-loop containing nucleotide triphosphate hydrolases"/>
    <property type="match status" value="1"/>
</dbReference>
<dbReference type="OrthoDB" id="1926878at2759"/>
<feature type="region of interest" description="Disordered" evidence="3">
    <location>
        <begin position="444"/>
        <end position="488"/>
    </location>
</feature>
<dbReference type="GO" id="GO:0016887">
    <property type="term" value="F:ATP hydrolysis activity"/>
    <property type="evidence" value="ECO:0007669"/>
    <property type="project" value="InterPro"/>
</dbReference>
<evidence type="ECO:0000313" key="6">
    <source>
        <dbReference type="Proteomes" id="UP000030762"/>
    </source>
</evidence>
<dbReference type="InterPro" id="IPR027417">
    <property type="entry name" value="P-loop_NTPase"/>
</dbReference>
<evidence type="ECO:0000313" key="5">
    <source>
        <dbReference type="EMBL" id="EQC37215.1"/>
    </source>
</evidence>
<dbReference type="Gene3D" id="1.10.8.60">
    <property type="match status" value="1"/>
</dbReference>
<dbReference type="OMA" id="RRYIYES"/>